<feature type="transmembrane region" description="Helical" evidence="2">
    <location>
        <begin position="84"/>
        <end position="105"/>
    </location>
</feature>
<sequence>MRILQTTLLLAGTVTTGLMAGLFAAFAYAVMPALHRGGDRTFVETMQNINRVILNGWFMSCFLGSLVFLIGAAVLAWRGHGRPALPWIVAALVLYLVMFFVTSGINVPLNNQLDKAGDPRHIADLAAVRHQFEGRWVAWNIVRAVSNLAAFACLAWALVLYGAHRDDPRPAGRPTGSAAPMHHRTAPYAARPGGGPYDAGPPPAPYGPGPGLAPR</sequence>
<name>A0ABP8UPR5_9ACTN</name>
<reference evidence="4" key="1">
    <citation type="journal article" date="2019" name="Int. J. Syst. Evol. Microbiol.">
        <title>The Global Catalogue of Microorganisms (GCM) 10K type strain sequencing project: providing services to taxonomists for standard genome sequencing and annotation.</title>
        <authorList>
            <consortium name="The Broad Institute Genomics Platform"/>
            <consortium name="The Broad Institute Genome Sequencing Center for Infectious Disease"/>
            <person name="Wu L."/>
            <person name="Ma J."/>
        </authorList>
    </citation>
    <scope>NUCLEOTIDE SEQUENCE [LARGE SCALE GENOMIC DNA]</scope>
    <source>
        <strain evidence="4">JCM 17939</strain>
    </source>
</reference>
<dbReference type="EMBL" id="BAABHK010000018">
    <property type="protein sequence ID" value="GAA4636883.1"/>
    <property type="molecule type" value="Genomic_DNA"/>
</dbReference>
<evidence type="ECO:0000256" key="2">
    <source>
        <dbReference type="SAM" id="Phobius"/>
    </source>
</evidence>
<protein>
    <submittedName>
        <fullName evidence="3">DUF1772 domain-containing protein</fullName>
    </submittedName>
</protein>
<dbReference type="InterPro" id="IPR013901">
    <property type="entry name" value="Anthrone_oxy"/>
</dbReference>
<keyword evidence="4" id="KW-1185">Reference proteome</keyword>
<feature type="compositionally biased region" description="Pro residues" evidence="1">
    <location>
        <begin position="199"/>
        <end position="215"/>
    </location>
</feature>
<dbReference type="Pfam" id="PF08592">
    <property type="entry name" value="Anthrone_oxy"/>
    <property type="match status" value="1"/>
</dbReference>
<evidence type="ECO:0000313" key="3">
    <source>
        <dbReference type="EMBL" id="GAA4636883.1"/>
    </source>
</evidence>
<evidence type="ECO:0000313" key="4">
    <source>
        <dbReference type="Proteomes" id="UP001501442"/>
    </source>
</evidence>
<organism evidence="3 4">
    <name type="scientific">Actinoallomurus vinaceus</name>
    <dbReference type="NCBI Taxonomy" id="1080074"/>
    <lineage>
        <taxon>Bacteria</taxon>
        <taxon>Bacillati</taxon>
        <taxon>Actinomycetota</taxon>
        <taxon>Actinomycetes</taxon>
        <taxon>Streptosporangiales</taxon>
        <taxon>Thermomonosporaceae</taxon>
        <taxon>Actinoallomurus</taxon>
    </lineage>
</organism>
<keyword evidence="2" id="KW-0812">Transmembrane</keyword>
<feature type="transmembrane region" description="Helical" evidence="2">
    <location>
        <begin position="53"/>
        <end position="77"/>
    </location>
</feature>
<keyword evidence="2" id="KW-0472">Membrane</keyword>
<proteinExistence type="predicted"/>
<dbReference type="RefSeq" id="WP_345439854.1">
    <property type="nucleotide sequence ID" value="NZ_BAABHK010000018.1"/>
</dbReference>
<comment type="caution">
    <text evidence="3">The sequence shown here is derived from an EMBL/GenBank/DDBJ whole genome shotgun (WGS) entry which is preliminary data.</text>
</comment>
<feature type="transmembrane region" description="Helical" evidence="2">
    <location>
        <begin position="141"/>
        <end position="163"/>
    </location>
</feature>
<feature type="region of interest" description="Disordered" evidence="1">
    <location>
        <begin position="169"/>
        <end position="215"/>
    </location>
</feature>
<dbReference type="Proteomes" id="UP001501442">
    <property type="component" value="Unassembled WGS sequence"/>
</dbReference>
<gene>
    <name evidence="3" type="ORF">GCM10023196_088420</name>
</gene>
<accession>A0ABP8UPR5</accession>
<evidence type="ECO:0000256" key="1">
    <source>
        <dbReference type="SAM" id="MobiDB-lite"/>
    </source>
</evidence>
<keyword evidence="2" id="KW-1133">Transmembrane helix</keyword>